<evidence type="ECO:0000256" key="3">
    <source>
        <dbReference type="ARBA" id="ARBA00012641"/>
    </source>
</evidence>
<comment type="cofactor">
    <cofactor evidence="12 14">
        <name>Mn(2+)</name>
        <dbReference type="ChEBI" id="CHEBI:29035"/>
    </cofactor>
</comment>
<feature type="transmembrane region" description="Helical" evidence="14">
    <location>
        <begin position="12"/>
        <end position="31"/>
    </location>
</feature>
<dbReference type="EC" id="2.4.1.135" evidence="3 14"/>
<dbReference type="GO" id="GO:0046872">
    <property type="term" value="F:metal ion binding"/>
    <property type="evidence" value="ECO:0007669"/>
    <property type="project" value="UniProtKB-KW"/>
</dbReference>
<evidence type="ECO:0000256" key="9">
    <source>
        <dbReference type="ARBA" id="ARBA00023180"/>
    </source>
</evidence>
<protein>
    <recommendedName>
        <fullName evidence="3 14">Galactosylgalactosylxylosylprotein 3-beta-glucuronosyltransferase</fullName>
        <ecNumber evidence="3 14">2.4.1.135</ecNumber>
    </recommendedName>
</protein>
<evidence type="ECO:0000256" key="12">
    <source>
        <dbReference type="PIRSR" id="PIRSR605027-3"/>
    </source>
</evidence>
<dbReference type="InterPro" id="IPR005027">
    <property type="entry name" value="Glyco_trans_43"/>
</dbReference>
<name>A0A0N5AZU4_9BILA</name>
<dbReference type="UniPathway" id="UPA00378"/>
<dbReference type="GO" id="GO:0005975">
    <property type="term" value="P:carbohydrate metabolic process"/>
    <property type="evidence" value="ECO:0007669"/>
    <property type="project" value="TreeGrafter"/>
</dbReference>
<dbReference type="PANTHER" id="PTHR10896:SF30">
    <property type="entry name" value="GALACTOSYLGALACTOSYLXYLOSYLPROTEIN 3-BETA-GLUCURONOSYLTRANSFERASE"/>
    <property type="match status" value="1"/>
</dbReference>
<reference evidence="16" key="1">
    <citation type="submission" date="2017-02" db="UniProtKB">
        <authorList>
            <consortium name="WormBaseParasite"/>
        </authorList>
    </citation>
    <scope>IDENTIFICATION</scope>
</reference>
<dbReference type="STRING" id="451379.A0A0N5AZU4"/>
<dbReference type="GO" id="GO:0000139">
    <property type="term" value="C:Golgi membrane"/>
    <property type="evidence" value="ECO:0007669"/>
    <property type="project" value="UniProtKB-SubCell"/>
</dbReference>
<keyword evidence="6 14" id="KW-0735">Signal-anchor</keyword>
<evidence type="ECO:0000313" key="15">
    <source>
        <dbReference type="Proteomes" id="UP000046393"/>
    </source>
</evidence>
<feature type="binding site" evidence="12">
    <location>
        <position position="139"/>
    </location>
    <ligand>
        <name>Mn(2+)</name>
        <dbReference type="ChEBI" id="CHEBI:29035"/>
    </ligand>
</feature>
<feature type="site" description="Interaction with galactose moiety of substrate glycoprotein" evidence="13">
    <location>
        <position position="171"/>
    </location>
</feature>
<evidence type="ECO:0000256" key="1">
    <source>
        <dbReference type="ARBA" id="ARBA00004606"/>
    </source>
</evidence>
<keyword evidence="8 14" id="KW-0472">Membrane</keyword>
<comment type="subcellular location">
    <subcellularLocation>
        <location evidence="14">Golgi apparatus membrane</location>
        <topology evidence="14">Single-pass type II membrane protein</topology>
    </subcellularLocation>
    <subcellularLocation>
        <location evidence="1">Membrane</location>
        <topology evidence="1">Single-pass type II membrane protein</topology>
    </subcellularLocation>
</comment>
<evidence type="ECO:0000256" key="4">
    <source>
        <dbReference type="ARBA" id="ARBA00022679"/>
    </source>
</evidence>
<keyword evidence="15" id="KW-1185">Reference proteome</keyword>
<dbReference type="CDD" id="cd00218">
    <property type="entry name" value="GlcAT-I"/>
    <property type="match status" value="1"/>
</dbReference>
<dbReference type="Pfam" id="PF03360">
    <property type="entry name" value="Glyco_transf_43"/>
    <property type="match status" value="1"/>
</dbReference>
<evidence type="ECO:0000256" key="6">
    <source>
        <dbReference type="ARBA" id="ARBA00022968"/>
    </source>
</evidence>
<keyword evidence="14" id="KW-0333">Golgi apparatus</keyword>
<proteinExistence type="inferred from homology"/>
<dbReference type="GO" id="GO:0015018">
    <property type="term" value="F:galactosylgalactosylxylosylprotein 3-beta-glucuronosyltransferase activity"/>
    <property type="evidence" value="ECO:0007669"/>
    <property type="project" value="UniProtKB-UniRule"/>
</dbReference>
<dbReference type="Proteomes" id="UP000046393">
    <property type="component" value="Unplaced"/>
</dbReference>
<evidence type="ECO:0000256" key="2">
    <source>
        <dbReference type="ARBA" id="ARBA00007706"/>
    </source>
</evidence>
<dbReference type="PANTHER" id="PTHR10896">
    <property type="entry name" value="GALACTOSYLGALACTOSYLXYLOSYLPROTEIN 3-BETA-GLUCURONOSYLTRANSFERASE BETA-1,3-GLUCURONYLTRANSFERASE"/>
    <property type="match status" value="1"/>
</dbReference>
<evidence type="ECO:0000313" key="16">
    <source>
        <dbReference type="WBParaSite" id="SMUV_0001052401-mRNA-1"/>
    </source>
</evidence>
<dbReference type="SUPFAM" id="SSF53448">
    <property type="entry name" value="Nucleotide-diphospho-sugar transferases"/>
    <property type="match status" value="1"/>
</dbReference>
<dbReference type="InterPro" id="IPR029044">
    <property type="entry name" value="Nucleotide-diphossugar_trans"/>
</dbReference>
<evidence type="ECO:0000256" key="10">
    <source>
        <dbReference type="ARBA" id="ARBA00047979"/>
    </source>
</evidence>
<comment type="pathway">
    <text evidence="14">Protein modification; protein glycosylation.</text>
</comment>
<organism evidence="15 16">
    <name type="scientific">Syphacia muris</name>
    <dbReference type="NCBI Taxonomy" id="451379"/>
    <lineage>
        <taxon>Eukaryota</taxon>
        <taxon>Metazoa</taxon>
        <taxon>Ecdysozoa</taxon>
        <taxon>Nematoda</taxon>
        <taxon>Chromadorea</taxon>
        <taxon>Rhabditida</taxon>
        <taxon>Spirurina</taxon>
        <taxon>Oxyuridomorpha</taxon>
        <taxon>Oxyuroidea</taxon>
        <taxon>Oxyuridae</taxon>
        <taxon>Syphacia</taxon>
    </lineage>
</organism>
<keyword evidence="9" id="KW-0325">Glycoprotein</keyword>
<keyword evidence="12 14" id="KW-0479">Metal-binding</keyword>
<evidence type="ECO:0000256" key="5">
    <source>
        <dbReference type="ARBA" id="ARBA00022692"/>
    </source>
</evidence>
<keyword evidence="12 14" id="KW-0464">Manganese</keyword>
<dbReference type="WBParaSite" id="SMUV_0001052401-mRNA-1">
    <property type="protein sequence ID" value="SMUV_0001052401-mRNA-1"/>
    <property type="gene ID" value="SMUV_0001052401"/>
</dbReference>
<feature type="active site" description="Proton donor/acceptor" evidence="11">
    <location>
        <position position="224"/>
    </location>
</feature>
<comment type="similarity">
    <text evidence="2 14">Belongs to the glycosyltransferase 43 family.</text>
</comment>
<keyword evidence="4 14" id="KW-0808">Transferase</keyword>
<dbReference type="Gene3D" id="3.90.550.10">
    <property type="entry name" value="Spore Coat Polysaccharide Biosynthesis Protein SpsA, Chain A"/>
    <property type="match status" value="1"/>
</dbReference>
<comment type="catalytic activity">
    <reaction evidence="10 14">
        <text>3-O-(beta-D-galactosyl-(1-&gt;3)-beta-D-galactosyl-(1-&gt;4)-beta-D-xylosyl)-L-seryl-[protein] + UDP-alpha-D-glucuronate = 3-O-(beta-D-GlcA-(1-&gt;3)-beta-D-Gal-(1-&gt;3)-beta-D-Gal-(1-&gt;4)-beta-D-Xyl)-L-seryl-[protein] + UDP + H(+)</text>
        <dbReference type="Rhea" id="RHEA:24168"/>
        <dbReference type="Rhea" id="RHEA-COMP:12571"/>
        <dbReference type="Rhea" id="RHEA-COMP:12573"/>
        <dbReference type="ChEBI" id="CHEBI:15378"/>
        <dbReference type="ChEBI" id="CHEBI:58052"/>
        <dbReference type="ChEBI" id="CHEBI:58223"/>
        <dbReference type="ChEBI" id="CHEBI:132090"/>
        <dbReference type="ChEBI" id="CHEBI:132093"/>
        <dbReference type="EC" id="2.4.1.135"/>
    </reaction>
</comment>
<evidence type="ECO:0000256" key="7">
    <source>
        <dbReference type="ARBA" id="ARBA00022989"/>
    </source>
</evidence>
<evidence type="ECO:0000256" key="14">
    <source>
        <dbReference type="RuleBase" id="RU363127"/>
    </source>
</evidence>
<accession>A0A0N5AZU4</accession>
<evidence type="ECO:0000256" key="8">
    <source>
        <dbReference type="ARBA" id="ARBA00023136"/>
    </source>
</evidence>
<keyword evidence="5 14" id="KW-0812">Transmembrane</keyword>
<dbReference type="AlphaFoldDB" id="A0A0N5AZU4"/>
<keyword evidence="7 14" id="KW-1133">Transmembrane helix</keyword>
<dbReference type="FunFam" id="3.90.550.10:FF:000147">
    <property type="entry name" value="Galactosylgalactosylxylosylprotein 3-beta-glucuronosyltransferase"/>
    <property type="match status" value="1"/>
</dbReference>
<evidence type="ECO:0000256" key="13">
    <source>
        <dbReference type="PIRSR" id="PIRSR605027-4"/>
    </source>
</evidence>
<evidence type="ECO:0000256" key="11">
    <source>
        <dbReference type="PIRSR" id="PIRSR605027-1"/>
    </source>
</evidence>
<sequence length="273" mass="31699">MYGLRKVKQFYSYTLTLLLLFFIYKLCVWGKHEQQIPTIIVITPTHPRPERLADMTRFSQTLMHIKHLHWVVIEDGNKTVDAVSRLLQRTGLPHVYFHTTTEYKFPKRGWSHRNAALMYIRKNYASYNKPGVVYFGDDDNSYDIRLFNNYIRNVKTIGFWAVGLSGTAKVEAPRVENGTIVGWDVVYAPKRKFATDMAGFAINLKLILSTNASFHRGCLKRVPETCFLEQFKLNLTQMQAFGYNDDPKEILVWHTKTRNIGTKGDKHGYVIEP</sequence>
<dbReference type="GO" id="GO:0050650">
    <property type="term" value="P:chondroitin sulfate proteoglycan biosynthetic process"/>
    <property type="evidence" value="ECO:0007669"/>
    <property type="project" value="TreeGrafter"/>
</dbReference>